<sequence>PLNTTDNNNSVTPAKARWKLLFSIISSYDTNSLVIPTKFFKRNHQGFNLFSKTKLDHSPLDDVNKVENVTLEKKTLKFALISVLQGISRM</sequence>
<reference evidence="1" key="1">
    <citation type="submission" date="2021-06" db="EMBL/GenBank/DDBJ databases">
        <authorList>
            <person name="Kallberg Y."/>
            <person name="Tangrot J."/>
            <person name="Rosling A."/>
        </authorList>
    </citation>
    <scope>NUCLEOTIDE SEQUENCE</scope>
    <source>
        <strain evidence="1">MA453B</strain>
    </source>
</reference>
<comment type="caution">
    <text evidence="1">The sequence shown here is derived from an EMBL/GenBank/DDBJ whole genome shotgun (WGS) entry which is preliminary data.</text>
</comment>
<proteinExistence type="predicted"/>
<organism evidence="1 2">
    <name type="scientific">Dentiscutata erythropus</name>
    <dbReference type="NCBI Taxonomy" id="1348616"/>
    <lineage>
        <taxon>Eukaryota</taxon>
        <taxon>Fungi</taxon>
        <taxon>Fungi incertae sedis</taxon>
        <taxon>Mucoromycota</taxon>
        <taxon>Glomeromycotina</taxon>
        <taxon>Glomeromycetes</taxon>
        <taxon>Diversisporales</taxon>
        <taxon>Gigasporaceae</taxon>
        <taxon>Dentiscutata</taxon>
    </lineage>
</organism>
<feature type="non-terminal residue" evidence="1">
    <location>
        <position position="90"/>
    </location>
</feature>
<dbReference type="Proteomes" id="UP000789405">
    <property type="component" value="Unassembled WGS sequence"/>
</dbReference>
<dbReference type="EMBL" id="CAJVPY010044769">
    <property type="protein sequence ID" value="CAG8809182.1"/>
    <property type="molecule type" value="Genomic_DNA"/>
</dbReference>
<accession>A0A9N9PCK1</accession>
<evidence type="ECO:0000313" key="2">
    <source>
        <dbReference type="Proteomes" id="UP000789405"/>
    </source>
</evidence>
<dbReference type="OrthoDB" id="413520at2759"/>
<keyword evidence="2" id="KW-1185">Reference proteome</keyword>
<evidence type="ECO:0000313" key="1">
    <source>
        <dbReference type="EMBL" id="CAG8809182.1"/>
    </source>
</evidence>
<gene>
    <name evidence="1" type="ORF">DERYTH_LOCUS25041</name>
</gene>
<name>A0A9N9PCK1_9GLOM</name>
<protein>
    <submittedName>
        <fullName evidence="1">28188_t:CDS:1</fullName>
    </submittedName>
</protein>
<feature type="non-terminal residue" evidence="1">
    <location>
        <position position="1"/>
    </location>
</feature>
<dbReference type="AlphaFoldDB" id="A0A9N9PCK1"/>